<dbReference type="InterPro" id="IPR037257">
    <property type="entry name" value="T2SS_E_N_sf"/>
</dbReference>
<dbReference type="SUPFAM" id="SSF160246">
    <property type="entry name" value="EspE N-terminal domain-like"/>
    <property type="match status" value="1"/>
</dbReference>
<gene>
    <name evidence="1" type="ORF">K8G79_01410</name>
</gene>
<name>A0AAJ1AHJ3_9BACT</name>
<dbReference type="Proteomes" id="UP001197609">
    <property type="component" value="Unassembled WGS sequence"/>
</dbReference>
<protein>
    <recommendedName>
        <fullName evidence="3">Bacteriophage N4 adsorption protein B</fullName>
    </recommendedName>
</protein>
<proteinExistence type="predicted"/>
<accession>A0AAJ1AHJ3</accession>
<evidence type="ECO:0000313" key="2">
    <source>
        <dbReference type="Proteomes" id="UP001197609"/>
    </source>
</evidence>
<evidence type="ECO:0008006" key="3">
    <source>
        <dbReference type="Google" id="ProtNLM"/>
    </source>
</evidence>
<organism evidence="1 2">
    <name type="scientific">Candidatus Methylomirabilis tolerans</name>
    <dbReference type="NCBI Taxonomy" id="3123416"/>
    <lineage>
        <taxon>Bacteria</taxon>
        <taxon>Candidatus Methylomirabilota</taxon>
        <taxon>Candidatus Methylomirabilia</taxon>
        <taxon>Candidatus Methylomirabilales</taxon>
        <taxon>Candidatus Methylomirabilaceae</taxon>
        <taxon>Candidatus Methylomirabilis</taxon>
    </lineage>
</organism>
<sequence>MSRRLGQILIDAKVMQPEQLAQTLTLQGPIPQPLGQLLVSQGLAMEEQIATFLECGKAQ</sequence>
<dbReference type="EMBL" id="JAIOIU010000018">
    <property type="protein sequence ID" value="MBZ0158800.1"/>
    <property type="molecule type" value="Genomic_DNA"/>
</dbReference>
<reference evidence="1 2" key="1">
    <citation type="journal article" date="2021" name="bioRxiv">
        <title>Unraveling nitrogen, sulfur and carbon metabolic pathways and microbial community transcriptional responses to substrate deprivation and toxicity stresses in a bioreactor mimicking anoxic brackish coastal sediment conditions.</title>
        <authorList>
            <person name="Martins P.D."/>
            <person name="Echeveste M.J."/>
            <person name="Arshad A."/>
            <person name="Kurth J."/>
            <person name="Ouboter H."/>
            <person name="Jetten M.S.M."/>
            <person name="Welte C.U."/>
        </authorList>
    </citation>
    <scope>NUCLEOTIDE SEQUENCE [LARGE SCALE GENOMIC DNA]</scope>
    <source>
        <strain evidence="1">MAG_38</strain>
    </source>
</reference>
<dbReference type="AlphaFoldDB" id="A0AAJ1AHJ3"/>
<comment type="caution">
    <text evidence="1">The sequence shown here is derived from an EMBL/GenBank/DDBJ whole genome shotgun (WGS) entry which is preliminary data.</text>
</comment>
<evidence type="ECO:0000313" key="1">
    <source>
        <dbReference type="EMBL" id="MBZ0158800.1"/>
    </source>
</evidence>